<dbReference type="PANTHER" id="PTHR46321:SF1">
    <property type="entry name" value="KIF-BINDING PROTEIN"/>
    <property type="match status" value="1"/>
</dbReference>
<comment type="similarity">
    <text evidence="2">Belongs to the KIF-binding protein family.</text>
</comment>
<dbReference type="STRING" id="104421.E1ZV24"/>
<feature type="non-terminal residue" evidence="6">
    <location>
        <position position="1"/>
    </location>
</feature>
<dbReference type="Pfam" id="PF12309">
    <property type="entry name" value="KBP_C"/>
    <property type="match status" value="1"/>
</dbReference>
<proteinExistence type="inferred from homology"/>
<evidence type="ECO:0000256" key="3">
    <source>
        <dbReference type="ARBA" id="ARBA00016840"/>
    </source>
</evidence>
<dbReference type="InParanoid" id="E1ZV24"/>
<evidence type="ECO:0000256" key="1">
    <source>
        <dbReference type="ARBA" id="ARBA00004245"/>
    </source>
</evidence>
<gene>
    <name evidence="6" type="ORF">EAG_01268</name>
</gene>
<evidence type="ECO:0000313" key="7">
    <source>
        <dbReference type="Proteomes" id="UP000000311"/>
    </source>
</evidence>
<dbReference type="Proteomes" id="UP000000311">
    <property type="component" value="Unassembled WGS sequence"/>
</dbReference>
<organism evidence="7">
    <name type="scientific">Camponotus floridanus</name>
    <name type="common">Florida carpenter ant</name>
    <dbReference type="NCBI Taxonomy" id="104421"/>
    <lineage>
        <taxon>Eukaryota</taxon>
        <taxon>Metazoa</taxon>
        <taxon>Ecdysozoa</taxon>
        <taxon>Arthropoda</taxon>
        <taxon>Hexapoda</taxon>
        <taxon>Insecta</taxon>
        <taxon>Pterygota</taxon>
        <taxon>Neoptera</taxon>
        <taxon>Endopterygota</taxon>
        <taxon>Hymenoptera</taxon>
        <taxon>Apocrita</taxon>
        <taxon>Aculeata</taxon>
        <taxon>Formicoidea</taxon>
        <taxon>Formicidae</taxon>
        <taxon>Formicinae</taxon>
        <taxon>Camponotus</taxon>
    </lineage>
</organism>
<keyword evidence="7" id="KW-1185">Reference proteome</keyword>
<comment type="subcellular location">
    <subcellularLocation>
        <location evidence="1">Cytoplasm</location>
        <location evidence="1">Cytoskeleton</location>
    </subcellularLocation>
</comment>
<evidence type="ECO:0000256" key="5">
    <source>
        <dbReference type="ARBA" id="ARBA00023212"/>
    </source>
</evidence>
<protein>
    <recommendedName>
        <fullName evidence="3">KIF-binding protein</fullName>
    </recommendedName>
</protein>
<dbReference type="OrthoDB" id="7554052at2759"/>
<keyword evidence="5" id="KW-0206">Cytoskeleton</keyword>
<sequence length="420" mass="50313">LGRIYLYKEDNLNVAKDYLIKCTELLNGKELHYKFILTAIYARIYLYEIWEKLQQLENCYSLLDKALELYLSYTKEEDYPDPFNIDIFLPNKGNSKINLINSHILTLDYMKKLYCLQPTNMHKFVIYVHNLLNKQLKTIKDSTENHIFLCWAEASAELSIYFLYSNRFMEAKIHIAAAEYMTVMYRISLITDLDAKSEEKMYNYHLVYMFINQLWAMYGIMLLRSSKERLLQHKSNKSCEVNNTESECHLKLEKEIMKPLTFVDLEKDLKRIIKYHITDIYVSDLDDIKIIFGNVLKWLDEVFMHFKETNQFIPQVQIILCMSKAYKYYVYFVGSKSKQIKVIEVQTKMLKKYINTLSSEYNALPEYHYLKKLNFELAITYSTLLNIMFEELHEIEEITDEMRMKMKQLVTNVIHEFNLF</sequence>
<dbReference type="InterPro" id="IPR022083">
    <property type="entry name" value="KBP"/>
</dbReference>
<feature type="non-terminal residue" evidence="6">
    <location>
        <position position="420"/>
    </location>
</feature>
<accession>E1ZV24</accession>
<evidence type="ECO:0000256" key="4">
    <source>
        <dbReference type="ARBA" id="ARBA00022490"/>
    </source>
</evidence>
<keyword evidence="4" id="KW-0963">Cytoplasm</keyword>
<dbReference type="PANTHER" id="PTHR46321">
    <property type="entry name" value="KIF1-BINDING PROTEIN"/>
    <property type="match status" value="1"/>
</dbReference>
<evidence type="ECO:0000256" key="2">
    <source>
        <dbReference type="ARBA" id="ARBA00010305"/>
    </source>
</evidence>
<dbReference type="AlphaFoldDB" id="E1ZV24"/>
<dbReference type="OMA" id="QLENCYS"/>
<dbReference type="EMBL" id="GL434395">
    <property type="protein sequence ID" value="EFN74953.1"/>
    <property type="molecule type" value="Genomic_DNA"/>
</dbReference>
<dbReference type="GO" id="GO:0005856">
    <property type="term" value="C:cytoskeleton"/>
    <property type="evidence" value="ECO:0007669"/>
    <property type="project" value="UniProtKB-SubCell"/>
</dbReference>
<name>E1ZV24_CAMFO</name>
<reference evidence="6 7" key="1">
    <citation type="journal article" date="2010" name="Science">
        <title>Genomic comparison of the ants Camponotus floridanus and Harpegnathos saltator.</title>
        <authorList>
            <person name="Bonasio R."/>
            <person name="Zhang G."/>
            <person name="Ye C."/>
            <person name="Mutti N.S."/>
            <person name="Fang X."/>
            <person name="Qin N."/>
            <person name="Donahue G."/>
            <person name="Yang P."/>
            <person name="Li Q."/>
            <person name="Li C."/>
            <person name="Zhang P."/>
            <person name="Huang Z."/>
            <person name="Berger S.L."/>
            <person name="Reinberg D."/>
            <person name="Wang J."/>
            <person name="Liebig J."/>
        </authorList>
    </citation>
    <scope>NUCLEOTIDE SEQUENCE [LARGE SCALE GENOMIC DNA]</scope>
    <source>
        <strain evidence="7">C129</strain>
    </source>
</reference>
<evidence type="ECO:0000313" key="6">
    <source>
        <dbReference type="EMBL" id="EFN74953.1"/>
    </source>
</evidence>